<feature type="non-terminal residue" evidence="6">
    <location>
        <position position="1"/>
    </location>
</feature>
<dbReference type="EMBL" id="JAEAOA010000634">
    <property type="protein sequence ID" value="KAK3590279.1"/>
    <property type="molecule type" value="Genomic_DNA"/>
</dbReference>
<dbReference type="GO" id="GO:0005576">
    <property type="term" value="C:extracellular region"/>
    <property type="evidence" value="ECO:0007669"/>
    <property type="project" value="UniProtKB-SubCell"/>
</dbReference>
<dbReference type="Pfam" id="PF01382">
    <property type="entry name" value="Avidin"/>
    <property type="match status" value="1"/>
</dbReference>
<dbReference type="Proteomes" id="UP001195483">
    <property type="component" value="Unassembled WGS sequence"/>
</dbReference>
<keyword evidence="4" id="KW-0732">Signal</keyword>
<dbReference type="SUPFAM" id="SSF50876">
    <property type="entry name" value="Avidin/streptavidin"/>
    <property type="match status" value="1"/>
</dbReference>
<dbReference type="Gene3D" id="2.40.128.30">
    <property type="entry name" value="Avidin-like"/>
    <property type="match status" value="1"/>
</dbReference>
<keyword evidence="7" id="KW-1185">Reference proteome</keyword>
<evidence type="ECO:0000256" key="5">
    <source>
        <dbReference type="ARBA" id="ARBA00023267"/>
    </source>
</evidence>
<dbReference type="InterPro" id="IPR005469">
    <property type="entry name" value="Avidin"/>
</dbReference>
<dbReference type="AlphaFoldDB" id="A0AAE0VU72"/>
<dbReference type="InterPro" id="IPR036896">
    <property type="entry name" value="Avidin-like_sf"/>
</dbReference>
<protein>
    <submittedName>
        <fullName evidence="6">Uncharacterized protein</fullName>
    </submittedName>
</protein>
<reference evidence="6" key="1">
    <citation type="journal article" date="2021" name="Genome Biol. Evol.">
        <title>A High-Quality Reference Genome for a Parasitic Bivalve with Doubly Uniparental Inheritance (Bivalvia: Unionida).</title>
        <authorList>
            <person name="Smith C.H."/>
        </authorList>
    </citation>
    <scope>NUCLEOTIDE SEQUENCE</scope>
    <source>
        <strain evidence="6">CHS0354</strain>
    </source>
</reference>
<comment type="caution">
    <text evidence="6">The sequence shown here is derived from an EMBL/GenBank/DDBJ whole genome shotgun (WGS) entry which is preliminary data.</text>
</comment>
<dbReference type="PRINTS" id="PR00709">
    <property type="entry name" value="AVIDIN"/>
</dbReference>
<keyword evidence="3" id="KW-0964">Secreted</keyword>
<evidence type="ECO:0000256" key="3">
    <source>
        <dbReference type="ARBA" id="ARBA00022525"/>
    </source>
</evidence>
<organism evidence="6 7">
    <name type="scientific">Potamilus streckersoni</name>
    <dbReference type="NCBI Taxonomy" id="2493646"/>
    <lineage>
        <taxon>Eukaryota</taxon>
        <taxon>Metazoa</taxon>
        <taxon>Spiralia</taxon>
        <taxon>Lophotrochozoa</taxon>
        <taxon>Mollusca</taxon>
        <taxon>Bivalvia</taxon>
        <taxon>Autobranchia</taxon>
        <taxon>Heteroconchia</taxon>
        <taxon>Palaeoheterodonta</taxon>
        <taxon>Unionida</taxon>
        <taxon>Unionoidea</taxon>
        <taxon>Unionidae</taxon>
        <taxon>Ambleminae</taxon>
        <taxon>Lampsilini</taxon>
        <taxon>Potamilus</taxon>
    </lineage>
</organism>
<dbReference type="InterPro" id="IPR051764">
    <property type="entry name" value="Avidin/Streptavidin-rel"/>
</dbReference>
<dbReference type="PANTHER" id="PTHR34399">
    <property type="entry name" value="AVIDIN-RELATED"/>
    <property type="match status" value="1"/>
</dbReference>
<evidence type="ECO:0000256" key="1">
    <source>
        <dbReference type="ARBA" id="ARBA00004613"/>
    </source>
</evidence>
<name>A0AAE0VU72_9BIVA</name>
<comment type="similarity">
    <text evidence="2">Belongs to the avidin/streptavidin family.</text>
</comment>
<comment type="subcellular location">
    <subcellularLocation>
        <location evidence="1">Secreted</location>
    </subcellularLocation>
</comment>
<evidence type="ECO:0000256" key="4">
    <source>
        <dbReference type="ARBA" id="ARBA00022729"/>
    </source>
</evidence>
<dbReference type="PROSITE" id="PS51326">
    <property type="entry name" value="AVIDIN_2"/>
    <property type="match status" value="1"/>
</dbReference>
<evidence type="ECO:0000256" key="2">
    <source>
        <dbReference type="ARBA" id="ARBA00006297"/>
    </source>
</evidence>
<reference evidence="6" key="3">
    <citation type="submission" date="2023-05" db="EMBL/GenBank/DDBJ databases">
        <authorList>
            <person name="Smith C.H."/>
        </authorList>
    </citation>
    <scope>NUCLEOTIDE SEQUENCE</scope>
    <source>
        <strain evidence="6">CHS0354</strain>
        <tissue evidence="6">Mantle</tissue>
    </source>
</reference>
<accession>A0AAE0VU72</accession>
<evidence type="ECO:0000313" key="7">
    <source>
        <dbReference type="Proteomes" id="UP001195483"/>
    </source>
</evidence>
<dbReference type="GO" id="GO:0009374">
    <property type="term" value="F:biotin binding"/>
    <property type="evidence" value="ECO:0007669"/>
    <property type="project" value="InterPro"/>
</dbReference>
<dbReference type="InterPro" id="IPR005468">
    <property type="entry name" value="Avidin/str"/>
</dbReference>
<keyword evidence="5" id="KW-0092">Biotin</keyword>
<gene>
    <name evidence="6" type="ORF">CHS0354_010098</name>
</gene>
<sequence length="140" mass="15498">VFVLFQSSVSSKTEYCSNLDGTCCWTGKLQNKLGSTMEITTCHEGSLSGKYNSSVGQAKASYDLAGRYTTAVSNNKDYIVGFSVAWNNTVLGNSQSTTSWTGIYYASEGIIHTHWILTSYRKPDDLWATNQIGHNDFKRI</sequence>
<proteinExistence type="inferred from homology"/>
<reference evidence="6" key="2">
    <citation type="journal article" date="2021" name="Genome Biol. Evol.">
        <title>Developing a high-quality reference genome for a parasitic bivalve with doubly uniparental inheritance (Bivalvia: Unionida).</title>
        <authorList>
            <person name="Smith C.H."/>
        </authorList>
    </citation>
    <scope>NUCLEOTIDE SEQUENCE</scope>
    <source>
        <strain evidence="6">CHS0354</strain>
        <tissue evidence="6">Mantle</tissue>
    </source>
</reference>
<evidence type="ECO:0000313" key="6">
    <source>
        <dbReference type="EMBL" id="KAK3590279.1"/>
    </source>
</evidence>